<dbReference type="EMBL" id="JAOYFB010000037">
    <property type="protein sequence ID" value="KAK4024447.1"/>
    <property type="molecule type" value="Genomic_DNA"/>
</dbReference>
<proteinExistence type="predicted"/>
<protein>
    <recommendedName>
        <fullName evidence="4">MADF domain-containing protein</fullName>
    </recommendedName>
</protein>
<sequence length="408" mass="45933">MVREMDSHHAKNPEELWNAVSNNWNHLSQRPSYWQTLAKSMVSRLQLVIAVDGDWTKSLGRPRNVHKTSDGISDHDGIGRSWDVLAALSCPTVPPKRNLCRRYFLRAPVLRADLIATNKNIRFMTLRTVIDAVYFIIITRRLLELESRCYSWCLEAGHYQGTKKKAWTEIVEAIELACPDEPIHDVKDTKKKFGNIKAIANAKIAEYNRSLSETGGGPEVILKPLHIKMLNELYGKTNAALPGNSITGGVQSETAINNPTQELGRSNNEKDAPSIHDYEPLPFCSNNEHVEIESNIDRDDPELEIAMTIFNRKSFEEFGNDEDDYEANPASSRSESSTELIHKSHSPSLLKRPSTSLGITTVGFLSNKPKESSPTCSLPSKIRDDPMRDDEIPKDLYDIMYGKTKDAI</sequence>
<feature type="compositionally biased region" description="Basic and acidic residues" evidence="1">
    <location>
        <begin position="381"/>
        <end position="390"/>
    </location>
</feature>
<feature type="compositionally biased region" description="Polar residues" evidence="1">
    <location>
        <begin position="329"/>
        <end position="339"/>
    </location>
</feature>
<accession>A0ABR0AH39</accession>
<evidence type="ECO:0000256" key="1">
    <source>
        <dbReference type="SAM" id="MobiDB-lite"/>
    </source>
</evidence>
<organism evidence="2 3">
    <name type="scientific">Daphnia magna</name>
    <dbReference type="NCBI Taxonomy" id="35525"/>
    <lineage>
        <taxon>Eukaryota</taxon>
        <taxon>Metazoa</taxon>
        <taxon>Ecdysozoa</taxon>
        <taxon>Arthropoda</taxon>
        <taxon>Crustacea</taxon>
        <taxon>Branchiopoda</taxon>
        <taxon>Diplostraca</taxon>
        <taxon>Cladocera</taxon>
        <taxon>Anomopoda</taxon>
        <taxon>Daphniidae</taxon>
        <taxon>Daphnia</taxon>
    </lineage>
</organism>
<feature type="region of interest" description="Disordered" evidence="1">
    <location>
        <begin position="319"/>
        <end position="390"/>
    </location>
</feature>
<dbReference type="Gene3D" id="3.30.420.10">
    <property type="entry name" value="Ribonuclease H-like superfamily/Ribonuclease H"/>
    <property type="match status" value="1"/>
</dbReference>
<comment type="caution">
    <text evidence="2">The sequence shown here is derived from an EMBL/GenBank/DDBJ whole genome shotgun (WGS) entry which is preliminary data.</text>
</comment>
<name>A0ABR0AH39_9CRUS</name>
<evidence type="ECO:0008006" key="4">
    <source>
        <dbReference type="Google" id="ProtNLM"/>
    </source>
</evidence>
<reference evidence="2 3" key="1">
    <citation type="journal article" date="2023" name="Nucleic Acids Res.">
        <title>The hologenome of Daphnia magna reveals possible DNA methylation and microbiome-mediated evolution of the host genome.</title>
        <authorList>
            <person name="Chaturvedi A."/>
            <person name="Li X."/>
            <person name="Dhandapani V."/>
            <person name="Marshall H."/>
            <person name="Kissane S."/>
            <person name="Cuenca-Cambronero M."/>
            <person name="Asole G."/>
            <person name="Calvet F."/>
            <person name="Ruiz-Romero M."/>
            <person name="Marangio P."/>
            <person name="Guigo R."/>
            <person name="Rago D."/>
            <person name="Mirbahai L."/>
            <person name="Eastwood N."/>
            <person name="Colbourne J.K."/>
            <person name="Zhou J."/>
            <person name="Mallon E."/>
            <person name="Orsini L."/>
        </authorList>
    </citation>
    <scope>NUCLEOTIDE SEQUENCE [LARGE SCALE GENOMIC DNA]</scope>
    <source>
        <strain evidence="2">LRV0_1</strain>
    </source>
</reference>
<evidence type="ECO:0000313" key="2">
    <source>
        <dbReference type="EMBL" id="KAK4024447.1"/>
    </source>
</evidence>
<gene>
    <name evidence="2" type="ORF">OUZ56_009870</name>
</gene>
<dbReference type="InterPro" id="IPR036397">
    <property type="entry name" value="RNaseH_sf"/>
</dbReference>
<dbReference type="Proteomes" id="UP001234178">
    <property type="component" value="Unassembled WGS sequence"/>
</dbReference>
<evidence type="ECO:0000313" key="3">
    <source>
        <dbReference type="Proteomes" id="UP001234178"/>
    </source>
</evidence>
<keyword evidence="3" id="KW-1185">Reference proteome</keyword>